<proteinExistence type="predicted"/>
<dbReference type="InParanoid" id="A0A7C8MP94"/>
<feature type="compositionally biased region" description="Low complexity" evidence="1">
    <location>
        <begin position="222"/>
        <end position="238"/>
    </location>
</feature>
<dbReference type="OrthoDB" id="5419922at2759"/>
<feature type="compositionally biased region" description="Polar residues" evidence="1">
    <location>
        <begin position="256"/>
        <end position="268"/>
    </location>
</feature>
<keyword evidence="3" id="KW-1185">Reference proteome</keyword>
<feature type="compositionally biased region" description="Basic and acidic residues" evidence="1">
    <location>
        <begin position="194"/>
        <end position="211"/>
    </location>
</feature>
<dbReference type="AlphaFoldDB" id="A0A7C8MP94"/>
<evidence type="ECO:0000313" key="3">
    <source>
        <dbReference type="Proteomes" id="UP000481858"/>
    </source>
</evidence>
<reference evidence="2 3" key="1">
    <citation type="submission" date="2019-12" db="EMBL/GenBank/DDBJ databases">
        <title>Draft genome sequence of the ascomycete Xylaria multiplex DSM 110363.</title>
        <authorList>
            <person name="Buettner E."/>
            <person name="Kellner H."/>
        </authorList>
    </citation>
    <scope>NUCLEOTIDE SEQUENCE [LARGE SCALE GENOMIC DNA]</scope>
    <source>
        <strain evidence="2 3">DSM 110363</strain>
    </source>
</reference>
<feature type="region of interest" description="Disordered" evidence="1">
    <location>
        <begin position="194"/>
        <end position="278"/>
    </location>
</feature>
<feature type="region of interest" description="Disordered" evidence="1">
    <location>
        <begin position="124"/>
        <end position="156"/>
    </location>
</feature>
<name>A0A7C8MP94_9PEZI</name>
<comment type="caution">
    <text evidence="2">The sequence shown here is derived from an EMBL/GenBank/DDBJ whole genome shotgun (WGS) entry which is preliminary data.</text>
</comment>
<evidence type="ECO:0000313" key="2">
    <source>
        <dbReference type="EMBL" id="KAF2967990.1"/>
    </source>
</evidence>
<organism evidence="2 3">
    <name type="scientific">Xylaria multiplex</name>
    <dbReference type="NCBI Taxonomy" id="323545"/>
    <lineage>
        <taxon>Eukaryota</taxon>
        <taxon>Fungi</taxon>
        <taxon>Dikarya</taxon>
        <taxon>Ascomycota</taxon>
        <taxon>Pezizomycotina</taxon>
        <taxon>Sordariomycetes</taxon>
        <taxon>Xylariomycetidae</taxon>
        <taxon>Xylariales</taxon>
        <taxon>Xylariaceae</taxon>
        <taxon>Xylaria</taxon>
    </lineage>
</organism>
<protein>
    <submittedName>
        <fullName evidence="2">Uncharacterized protein</fullName>
    </submittedName>
</protein>
<dbReference type="EMBL" id="WUBL01000058">
    <property type="protein sequence ID" value="KAF2967990.1"/>
    <property type="molecule type" value="Genomic_DNA"/>
</dbReference>
<evidence type="ECO:0000256" key="1">
    <source>
        <dbReference type="SAM" id="MobiDB-lite"/>
    </source>
</evidence>
<sequence>MDGHAHEANTWRQTCLDTESIYCPEPLPLDSNDIIYKGSDDETDEGIKNDKTLRYEKHGRRYLRGEPLRILSSSLRGPFNKASGWQNPWLPKPPSQQSQCFESPYQLPVASSVVRYRGRIPVDEISSEGDDTTQDVGDSMECHLPSPRSHENLDFLDSPPRSEICFRIESWADDVREGVLEKDDFWAPVRDSIDRNSESAGKRAASREWLKRRPAKRRRPDASQSTAATSTPTPLPTTHLKAKSSQDAVIGRKTTNRSLEMTTPSSSPDRGYREPLSSVDDQLRVSYEEGGHLVSSTMPIEDGWASVPPVRSRREESQGGGRW</sequence>
<gene>
    <name evidence="2" type="ORF">GQX73_g5570</name>
</gene>
<accession>A0A7C8MP94</accession>
<dbReference type="Proteomes" id="UP000481858">
    <property type="component" value="Unassembled WGS sequence"/>
</dbReference>
<feature type="region of interest" description="Disordered" evidence="1">
    <location>
        <begin position="294"/>
        <end position="323"/>
    </location>
</feature>